<keyword evidence="2 8" id="KW-0479">Metal-binding</keyword>
<comment type="cofactor">
    <cofactor evidence="1 8">
        <name>Fe cation</name>
        <dbReference type="ChEBI" id="CHEBI:24875"/>
    </cofactor>
</comment>
<proteinExistence type="inferred from homology"/>
<feature type="domain" description="Lipoxygenase" evidence="10">
    <location>
        <begin position="172"/>
        <end position="743"/>
    </location>
</feature>
<name>A0A671UZ76_SPAAU</name>
<dbReference type="InterPro" id="IPR000907">
    <property type="entry name" value="LipOase"/>
</dbReference>
<dbReference type="PROSITE" id="PS00711">
    <property type="entry name" value="LIPOXYGENASE_1"/>
    <property type="match status" value="1"/>
</dbReference>
<evidence type="ECO:0000256" key="6">
    <source>
        <dbReference type="ARBA" id="ARBA00023098"/>
    </source>
</evidence>
<dbReference type="PANTHER" id="PTHR11771">
    <property type="entry name" value="LIPOXYGENASE"/>
    <property type="match status" value="1"/>
</dbReference>
<dbReference type="InterPro" id="IPR036226">
    <property type="entry name" value="LipOase_C_sf"/>
</dbReference>
<dbReference type="InterPro" id="IPR036392">
    <property type="entry name" value="PLAT/LH2_dom_sf"/>
</dbReference>
<keyword evidence="3 8" id="KW-0223">Dioxygenase</keyword>
<evidence type="ECO:0000256" key="3">
    <source>
        <dbReference type="ARBA" id="ARBA00022964"/>
    </source>
</evidence>
<sequence length="743" mass="83566">MASCQEFEVTVHTSPGPTCGTYNRLWLNLIGSQGETPPISVNEGDHHLLPGSVCPVLVRANEPLGGLVLIRLHLEARTGYPNLDWHCSRVEVREVEDGRAEEGGRGGTEPEGPEVQVFLCDRWLRTADGDVELRSGKCKTSLSERDPAHWTFTLLSINVSSIEFFISPPAVCLLKDETDEKLKQQRLKQLQNQQKLIRWCKFVDGAPFCLDVKSVTELGPNLSYTHKSPAPNLHYLRGFDGRAEAWKSFSELETFFTHSGHQNNTARFVHAHWAEDWYFGYQCLNGCNPLLLRQTRLLPPNLAVTSDMLRPFLPEGSSLELELQVSVWSPDLQLLVKICCYFSSSTRCCLIRQKGTVYLLDYEVLDGIMANVVNGKQTYLSAPLCLLHLNQQGQLLPIAIQLQQTPGPQNPVFLPSDNGCDWLLAKIWVHSSDFHCHQLASHYLRTHMMGELICVATLRHLPEVHPLHQLLMPHVRTSLQINLKARASLLAAGGVFDKACGCGLPALPVLLSRASERINYRSLCVPDDLMDRGLDDLPQSFYAQDARRLWDSLHRFVVSWVDLYYRGDDDVQLDSELQHWITDINTHGFTHDSGFPSSFQTRAEVSKFVTMIVFCCSALHAAVNFSQLDFSLWMPNCPASMLRPPPQVKGAVTEDDIVSFLPDVNSTCRVLMMLALLSQPATNFVALCHYKEAIFRDDAHRRLVEAVQAELKAITDDITERNSQLELPYPYLSPDCIENSVAI</sequence>
<reference evidence="11" key="3">
    <citation type="submission" date="2025-09" db="UniProtKB">
        <authorList>
            <consortium name="Ensembl"/>
        </authorList>
    </citation>
    <scope>IDENTIFICATION</scope>
</reference>
<gene>
    <name evidence="11" type="primary">zgc:152891</name>
</gene>
<dbReference type="Pfam" id="PF00305">
    <property type="entry name" value="Lipoxygenase"/>
    <property type="match status" value="1"/>
</dbReference>
<keyword evidence="4 8" id="KW-0560">Oxidoreductase</keyword>
<keyword evidence="12" id="KW-1185">Reference proteome</keyword>
<evidence type="ECO:0000259" key="9">
    <source>
        <dbReference type="PROSITE" id="PS50095"/>
    </source>
</evidence>
<dbReference type="FunCoup" id="A0A671UZ76">
    <property type="interactions" value="2"/>
</dbReference>
<feature type="domain" description="PLAT" evidence="9">
    <location>
        <begin position="5"/>
        <end position="138"/>
    </location>
</feature>
<dbReference type="SUPFAM" id="SSF48484">
    <property type="entry name" value="Lipoxigenase"/>
    <property type="match status" value="1"/>
</dbReference>
<dbReference type="InterPro" id="IPR020833">
    <property type="entry name" value="LipOase_Fe_BS"/>
</dbReference>
<dbReference type="GeneTree" id="ENSGT00940000155191"/>
<dbReference type="InterPro" id="IPR013819">
    <property type="entry name" value="LipOase_C"/>
</dbReference>
<dbReference type="InterPro" id="IPR020834">
    <property type="entry name" value="LipOase_CS"/>
</dbReference>
<comment type="similarity">
    <text evidence="8">Belongs to the lipoxygenase family.</text>
</comment>
<dbReference type="PRINTS" id="PR00087">
    <property type="entry name" value="LIPOXYGENASE"/>
</dbReference>
<dbReference type="AlphaFoldDB" id="A0A671UZ76"/>
<evidence type="ECO:0000313" key="11">
    <source>
        <dbReference type="Ensembl" id="ENSSAUP00010019329.1"/>
    </source>
</evidence>
<dbReference type="InParanoid" id="A0A671UZ76"/>
<comment type="caution">
    <text evidence="7">Lacks conserved residue(s) required for the propagation of feature annotation.</text>
</comment>
<dbReference type="OMA" id="SHYMRTH"/>
<dbReference type="PROSITE" id="PS51393">
    <property type="entry name" value="LIPOXYGENASE_3"/>
    <property type="match status" value="1"/>
</dbReference>
<evidence type="ECO:0000259" key="10">
    <source>
        <dbReference type="PROSITE" id="PS51393"/>
    </source>
</evidence>
<keyword evidence="6" id="KW-0443">Lipid metabolism</keyword>
<dbReference type="GO" id="GO:0016702">
    <property type="term" value="F:oxidoreductase activity, acting on single donors with incorporation of molecular oxygen, incorporation of two atoms of oxygen"/>
    <property type="evidence" value="ECO:0007669"/>
    <property type="project" value="InterPro"/>
</dbReference>
<dbReference type="GO" id="GO:0034440">
    <property type="term" value="P:lipid oxidation"/>
    <property type="evidence" value="ECO:0007669"/>
    <property type="project" value="InterPro"/>
</dbReference>
<dbReference type="Gene3D" id="1.20.245.10">
    <property type="entry name" value="Lipoxygenase-1, Domain 5"/>
    <property type="match status" value="2"/>
</dbReference>
<dbReference type="SUPFAM" id="SSF49723">
    <property type="entry name" value="Lipase/lipooxygenase domain (PLAT/LH2 domain)"/>
    <property type="match status" value="1"/>
</dbReference>
<dbReference type="PROSITE" id="PS00081">
    <property type="entry name" value="LIPOXYGENASE_2"/>
    <property type="match status" value="1"/>
</dbReference>
<evidence type="ECO:0000256" key="4">
    <source>
        <dbReference type="ARBA" id="ARBA00023002"/>
    </source>
</evidence>
<organism evidence="11 12">
    <name type="scientific">Sparus aurata</name>
    <name type="common">Gilthead sea bream</name>
    <dbReference type="NCBI Taxonomy" id="8175"/>
    <lineage>
        <taxon>Eukaryota</taxon>
        <taxon>Metazoa</taxon>
        <taxon>Chordata</taxon>
        <taxon>Craniata</taxon>
        <taxon>Vertebrata</taxon>
        <taxon>Euteleostomi</taxon>
        <taxon>Actinopterygii</taxon>
        <taxon>Neopterygii</taxon>
        <taxon>Teleostei</taxon>
        <taxon>Neoteleostei</taxon>
        <taxon>Acanthomorphata</taxon>
        <taxon>Eupercaria</taxon>
        <taxon>Spariformes</taxon>
        <taxon>Sparidae</taxon>
        <taxon>Sparus</taxon>
    </lineage>
</organism>
<dbReference type="InterPro" id="IPR001024">
    <property type="entry name" value="PLAT/LH2_dom"/>
</dbReference>
<dbReference type="PROSITE" id="PS50095">
    <property type="entry name" value="PLAT"/>
    <property type="match status" value="1"/>
</dbReference>
<dbReference type="Gene3D" id="3.10.450.60">
    <property type="match status" value="2"/>
</dbReference>
<dbReference type="Ensembl" id="ENSSAUT00010020456.1">
    <property type="protein sequence ID" value="ENSSAUP00010019329.1"/>
    <property type="gene ID" value="ENSSAUG00010008725.1"/>
</dbReference>
<dbReference type="Proteomes" id="UP000472265">
    <property type="component" value="Chromosome 13"/>
</dbReference>
<evidence type="ECO:0000313" key="12">
    <source>
        <dbReference type="Proteomes" id="UP000472265"/>
    </source>
</evidence>
<evidence type="ECO:0000256" key="2">
    <source>
        <dbReference type="ARBA" id="ARBA00022723"/>
    </source>
</evidence>
<evidence type="ECO:0000256" key="7">
    <source>
        <dbReference type="PROSITE-ProRule" id="PRU00152"/>
    </source>
</evidence>
<keyword evidence="5 8" id="KW-0408">Iron</keyword>
<evidence type="ECO:0000256" key="1">
    <source>
        <dbReference type="ARBA" id="ARBA00001962"/>
    </source>
</evidence>
<dbReference type="GO" id="GO:0046872">
    <property type="term" value="F:metal ion binding"/>
    <property type="evidence" value="ECO:0007669"/>
    <property type="project" value="UniProtKB-KW"/>
</dbReference>
<evidence type="ECO:0000256" key="8">
    <source>
        <dbReference type="RuleBase" id="RU003974"/>
    </source>
</evidence>
<accession>A0A671UZ76</accession>
<reference evidence="11" key="1">
    <citation type="submission" date="2021-04" db="EMBL/GenBank/DDBJ databases">
        <authorList>
            <consortium name="Wellcome Sanger Institute Data Sharing"/>
        </authorList>
    </citation>
    <scope>NUCLEOTIDE SEQUENCE [LARGE SCALE GENOMIC DNA]</scope>
</reference>
<protein>
    <submittedName>
        <fullName evidence="11">Zgc:152891</fullName>
    </submittedName>
</protein>
<evidence type="ECO:0000256" key="5">
    <source>
        <dbReference type="ARBA" id="ARBA00023004"/>
    </source>
</evidence>
<reference evidence="11" key="2">
    <citation type="submission" date="2025-08" db="UniProtKB">
        <authorList>
            <consortium name="Ensembl"/>
        </authorList>
    </citation>
    <scope>IDENTIFICATION</scope>
</reference>
<dbReference type="Gene3D" id="2.60.60.20">
    <property type="entry name" value="PLAT/LH2 domain"/>
    <property type="match status" value="1"/>
</dbReference>